<organism evidence="2">
    <name type="scientific">Dermatophagoides farinae</name>
    <name type="common">American house dust mite</name>
    <dbReference type="NCBI Taxonomy" id="6954"/>
    <lineage>
        <taxon>Eukaryota</taxon>
        <taxon>Metazoa</taxon>
        <taxon>Ecdysozoa</taxon>
        <taxon>Arthropoda</taxon>
        <taxon>Chelicerata</taxon>
        <taxon>Arachnida</taxon>
        <taxon>Acari</taxon>
        <taxon>Acariformes</taxon>
        <taxon>Sarcoptiformes</taxon>
        <taxon>Astigmata</taxon>
        <taxon>Psoroptidia</taxon>
        <taxon>Analgoidea</taxon>
        <taxon>Pyroglyphidae</taxon>
        <taxon>Dermatophagoidinae</taxon>
        <taxon>Dermatophagoides</taxon>
    </lineage>
</organism>
<evidence type="ECO:0000256" key="1">
    <source>
        <dbReference type="SAM" id="Phobius"/>
    </source>
</evidence>
<sequence>MAKTKMAILSIEKYRNIQISDIFHCGFEYWKNYTLRCEYSLYEYQYRMISKRFEFFRHNIWISFNAWAGILFLLAMIWEPFNEIIIGNKHFERIVDGKKTDLLLIYGAISYSIFELMWSHLFKNFLHYRSSMDDYLIKNIDYDEKQLLPELHSSPSIDVKITKSLKQKSTNPHYYRGHQRFNLNEKINKIFWNRFQIEYVNLYAETAQLNRTVSLILFYMETMSKFAIIFSCVFISQQLKMNWMSFSSVMAIMSLFFLILCLNCIITTIPSIDKNCSKFIFYDLARSQWHRFRMVNQSMTVSLVWRHWIKSNLFVQTMTENRFGFTCGQLFFITKFKYFEMLFLNLPLIMLFYKKICLSGSI</sequence>
<name>A0A9D4NTL3_DERFA</name>
<reference evidence="2" key="1">
    <citation type="submission" date="2020-06" db="EMBL/GenBank/DDBJ databases">
        <authorList>
            <person name="Ji K."/>
            <person name="Li J."/>
        </authorList>
    </citation>
    <scope>NUCLEOTIDE SEQUENCE</scope>
    <source>
        <strain evidence="2">JKM2019</strain>
        <tissue evidence="2">Whole body</tissue>
    </source>
</reference>
<dbReference type="EMBL" id="SDOV01000008">
    <property type="protein sequence ID" value="KAH7638014.1"/>
    <property type="molecule type" value="Genomic_DNA"/>
</dbReference>
<keyword evidence="1" id="KW-0812">Transmembrane</keyword>
<evidence type="ECO:0000313" key="2">
    <source>
        <dbReference type="EMBL" id="KAH7638014.1"/>
    </source>
</evidence>
<feature type="transmembrane region" description="Helical" evidence="1">
    <location>
        <begin position="102"/>
        <end position="122"/>
    </location>
</feature>
<dbReference type="AlphaFoldDB" id="A0A9D4NTL3"/>
<protein>
    <submittedName>
        <fullName evidence="2">Uncharacterized protein</fullName>
    </submittedName>
</protein>
<accession>A0A9D4NTL3</accession>
<dbReference type="Proteomes" id="UP000828236">
    <property type="component" value="Unassembled WGS sequence"/>
</dbReference>
<proteinExistence type="predicted"/>
<comment type="caution">
    <text evidence="2">The sequence shown here is derived from an EMBL/GenBank/DDBJ whole genome shotgun (WGS) entry which is preliminary data.</text>
</comment>
<keyword evidence="1" id="KW-0472">Membrane</keyword>
<keyword evidence="1" id="KW-1133">Transmembrane helix</keyword>
<reference evidence="2" key="2">
    <citation type="journal article" date="2021" name="World Allergy Organ. J.">
        <title>Chromosome-level assembly of Dermatophagoides farinae genome and transcriptome reveals two novel allergens Der f 37 and Der f 39.</title>
        <authorList>
            <person name="Chen J."/>
            <person name="Cai Z."/>
            <person name="Fan D."/>
            <person name="Hu J."/>
            <person name="Hou Y."/>
            <person name="He Y."/>
            <person name="Zhang Z."/>
            <person name="Zhao Z."/>
            <person name="Gao P."/>
            <person name="Hu W."/>
            <person name="Sun J."/>
            <person name="Li J."/>
            <person name="Ji K."/>
        </authorList>
    </citation>
    <scope>NUCLEOTIDE SEQUENCE</scope>
    <source>
        <strain evidence="2">JKM2019</strain>
    </source>
</reference>
<feature type="transmembrane region" description="Helical" evidence="1">
    <location>
        <begin position="248"/>
        <end position="269"/>
    </location>
</feature>
<gene>
    <name evidence="2" type="ORF">HUG17_9118</name>
</gene>
<feature type="transmembrane region" description="Helical" evidence="1">
    <location>
        <begin position="216"/>
        <end position="236"/>
    </location>
</feature>
<feature type="transmembrane region" description="Helical" evidence="1">
    <location>
        <begin position="60"/>
        <end position="81"/>
    </location>
</feature>